<dbReference type="PROSITE" id="PS50005">
    <property type="entry name" value="TPR"/>
    <property type="match status" value="1"/>
</dbReference>
<keyword evidence="3" id="KW-0805">Transcription regulation</keyword>
<evidence type="ECO:0000259" key="9">
    <source>
        <dbReference type="PROSITE" id="PS51755"/>
    </source>
</evidence>
<dbReference type="Gene3D" id="1.10.10.10">
    <property type="entry name" value="Winged helix-like DNA-binding domain superfamily/Winged helix DNA-binding domain"/>
    <property type="match status" value="1"/>
</dbReference>
<protein>
    <submittedName>
        <fullName evidence="10">AfsR/SARP family transcriptional regulator</fullName>
    </submittedName>
</protein>
<evidence type="ECO:0000256" key="7">
    <source>
        <dbReference type="PROSITE-ProRule" id="PRU01091"/>
    </source>
</evidence>
<accession>A0ABW8LJJ1</accession>
<evidence type="ECO:0000256" key="8">
    <source>
        <dbReference type="SAM" id="MobiDB-lite"/>
    </source>
</evidence>
<evidence type="ECO:0000256" key="5">
    <source>
        <dbReference type="ARBA" id="ARBA00023163"/>
    </source>
</evidence>
<dbReference type="RefSeq" id="WP_404746238.1">
    <property type="nucleotide sequence ID" value="NZ_JBJDQH010000004.1"/>
</dbReference>
<organism evidence="10 11">
    <name type="scientific">Streptomyces milbemycinicus</name>
    <dbReference type="NCBI Taxonomy" id="476552"/>
    <lineage>
        <taxon>Bacteria</taxon>
        <taxon>Bacillati</taxon>
        <taxon>Actinomycetota</taxon>
        <taxon>Actinomycetes</taxon>
        <taxon>Kitasatosporales</taxon>
        <taxon>Streptomycetaceae</taxon>
        <taxon>Streptomyces</taxon>
    </lineage>
</organism>
<feature type="region of interest" description="Disordered" evidence="8">
    <location>
        <begin position="255"/>
        <end position="288"/>
    </location>
</feature>
<proteinExistence type="inferred from homology"/>
<sequence length="954" mass="101741">MSQGPVRFALLGPVRAWRGESELDLGRPQRRALLALLLAGAGRTVSMGNLIDGLWSEEPPDSAANVIHRHVGAVRRLLEPELPTRAAGRWLLRGAGGYRLEVDNDSLDLLRFRGLRETARQAAAEGAAGRAVALSVEALALWQGPAASGIAAEVRGHPLLAALDREHLATVKESADLALGAEAADLVLPTLRAAAAASPLDEPLLSRLVLALTAAGHRSEALEVYEGARVRLADELGISPGAELLAAQAVAAGRKPREAARTAGGPAPDGPSGRTGYTAPSPAQLPPDLPVFTGRRTEMAEVLARLPGARQDTSTVLISAIGGMAGIGKTTLAVHWAHQVADRFPDGQLYVNLRGFDPTGPAMTPGEAVRGFLDALGVPPQRIPNGLDAQAALYRSLLAGRRVLVLLDNAAGTDQVRPLLPGSPGCLTIVTSRNQMHGLLAAYGAHALSLRPLDVDEAREFLARRLGDDRVSDAPRAVAEIAERCAGLPLALACVAARVALSPDVPLSVVADELRETRESLEGFAGGEVSTDVGAVFSWSCRAVSPAATRLFRVLGLQAGPDISAAAAASLVGLPLRETWPLLAELTQVQLIGEHAPGRYVLHDLLRAYSRELARAQDSQDERRAAVHRLLDHYAHAAHAADLLLAPHLDPIPPAPPRPGVPLESFSSAERALDWLTAEYPALLLAVDVAVRNGFDTHACQLAWALEAFFDRRGHWHDWATVQRTALGAALRTGLPAMEARALRALARVEGRLGRHDETRTHLERALRLFTELGDDVGRGNTHRSLGWTAEQLGDLRGALRHNQQALELLRSAEDRPAWASVLASVAWYHALLGEYDLAFSHCRTALPVLREYGDRYGEAAAWHSIGYIHQQVGRHTRALGAYGDALELYQELGVPYMEAQTLTDLGDVHSALGDSESAQAAWREALTLLNGLEHPDAGKVTARLAPGGEAHRG</sequence>
<keyword evidence="5" id="KW-0804">Transcription</keyword>
<feature type="domain" description="OmpR/PhoB-type" evidence="9">
    <location>
        <begin position="1"/>
        <end position="102"/>
    </location>
</feature>
<dbReference type="PROSITE" id="PS51755">
    <property type="entry name" value="OMPR_PHOB"/>
    <property type="match status" value="1"/>
</dbReference>
<dbReference type="InterPro" id="IPR005158">
    <property type="entry name" value="BTAD"/>
</dbReference>
<keyword evidence="4 7" id="KW-0238">DNA-binding</keyword>
<evidence type="ECO:0000256" key="6">
    <source>
        <dbReference type="PROSITE-ProRule" id="PRU00339"/>
    </source>
</evidence>
<dbReference type="SUPFAM" id="SSF48452">
    <property type="entry name" value="TPR-like"/>
    <property type="match status" value="3"/>
</dbReference>
<dbReference type="SMART" id="SM01043">
    <property type="entry name" value="BTAD"/>
    <property type="match status" value="1"/>
</dbReference>
<dbReference type="PANTHER" id="PTHR35807:SF1">
    <property type="entry name" value="TRANSCRIPTIONAL REGULATOR REDD"/>
    <property type="match status" value="1"/>
</dbReference>
<dbReference type="PRINTS" id="PR00364">
    <property type="entry name" value="DISEASERSIST"/>
</dbReference>
<gene>
    <name evidence="10" type="ORF">ACI2L5_12370</name>
</gene>
<evidence type="ECO:0000313" key="10">
    <source>
        <dbReference type="EMBL" id="MFK4265723.1"/>
    </source>
</evidence>
<dbReference type="InterPro" id="IPR036388">
    <property type="entry name" value="WH-like_DNA-bd_sf"/>
</dbReference>
<evidence type="ECO:0000256" key="4">
    <source>
        <dbReference type="ARBA" id="ARBA00023125"/>
    </source>
</evidence>
<dbReference type="Pfam" id="PF03704">
    <property type="entry name" value="BTAD"/>
    <property type="match status" value="1"/>
</dbReference>
<dbReference type="Proteomes" id="UP001620295">
    <property type="component" value="Unassembled WGS sequence"/>
</dbReference>
<dbReference type="SMART" id="SM00862">
    <property type="entry name" value="Trans_reg_C"/>
    <property type="match status" value="1"/>
</dbReference>
<dbReference type="EMBL" id="JBJDQH010000004">
    <property type="protein sequence ID" value="MFK4265723.1"/>
    <property type="molecule type" value="Genomic_DNA"/>
</dbReference>
<dbReference type="SUPFAM" id="SSF52540">
    <property type="entry name" value="P-loop containing nucleoside triphosphate hydrolases"/>
    <property type="match status" value="1"/>
</dbReference>
<comment type="caution">
    <text evidence="10">The sequence shown here is derived from an EMBL/GenBank/DDBJ whole genome shotgun (WGS) entry which is preliminary data.</text>
</comment>
<keyword evidence="11" id="KW-1185">Reference proteome</keyword>
<dbReference type="InterPro" id="IPR027417">
    <property type="entry name" value="P-loop_NTPase"/>
</dbReference>
<evidence type="ECO:0000256" key="3">
    <source>
        <dbReference type="ARBA" id="ARBA00023015"/>
    </source>
</evidence>
<dbReference type="SMART" id="SM00028">
    <property type="entry name" value="TPR"/>
    <property type="match status" value="5"/>
</dbReference>
<dbReference type="InterPro" id="IPR011990">
    <property type="entry name" value="TPR-like_helical_dom_sf"/>
</dbReference>
<dbReference type="Pfam" id="PF13424">
    <property type="entry name" value="TPR_12"/>
    <property type="match status" value="2"/>
</dbReference>
<feature type="repeat" description="TPR" evidence="6">
    <location>
        <begin position="860"/>
        <end position="893"/>
    </location>
</feature>
<dbReference type="InterPro" id="IPR019734">
    <property type="entry name" value="TPR_rpt"/>
</dbReference>
<keyword evidence="6" id="KW-0802">TPR repeat</keyword>
<evidence type="ECO:0000256" key="1">
    <source>
        <dbReference type="ARBA" id="ARBA00005820"/>
    </source>
</evidence>
<dbReference type="Gene3D" id="1.25.40.10">
    <property type="entry name" value="Tetratricopeptide repeat domain"/>
    <property type="match status" value="2"/>
</dbReference>
<dbReference type="Pfam" id="PF00486">
    <property type="entry name" value="Trans_reg_C"/>
    <property type="match status" value="1"/>
</dbReference>
<evidence type="ECO:0000256" key="2">
    <source>
        <dbReference type="ARBA" id="ARBA00023012"/>
    </source>
</evidence>
<dbReference type="InterPro" id="IPR051677">
    <property type="entry name" value="AfsR-DnrI-RedD_regulator"/>
</dbReference>
<dbReference type="PANTHER" id="PTHR35807">
    <property type="entry name" value="TRANSCRIPTIONAL REGULATOR REDD-RELATED"/>
    <property type="match status" value="1"/>
</dbReference>
<dbReference type="InterPro" id="IPR001867">
    <property type="entry name" value="OmpR/PhoB-type_DNA-bd"/>
</dbReference>
<name>A0ABW8LJJ1_9ACTN</name>
<evidence type="ECO:0000313" key="11">
    <source>
        <dbReference type="Proteomes" id="UP001620295"/>
    </source>
</evidence>
<dbReference type="CDD" id="cd15831">
    <property type="entry name" value="BTAD"/>
    <property type="match status" value="1"/>
</dbReference>
<feature type="DNA-binding region" description="OmpR/PhoB-type" evidence="7">
    <location>
        <begin position="1"/>
        <end position="102"/>
    </location>
</feature>
<dbReference type="SUPFAM" id="SSF46894">
    <property type="entry name" value="C-terminal effector domain of the bipartite response regulators"/>
    <property type="match status" value="1"/>
</dbReference>
<dbReference type="Gene3D" id="3.40.50.300">
    <property type="entry name" value="P-loop containing nucleotide triphosphate hydrolases"/>
    <property type="match status" value="1"/>
</dbReference>
<reference evidence="10 11" key="1">
    <citation type="submission" date="2024-11" db="EMBL/GenBank/DDBJ databases">
        <title>The Natural Products Discovery Center: Release of the First 8490 Sequenced Strains for Exploring Actinobacteria Biosynthetic Diversity.</title>
        <authorList>
            <person name="Kalkreuter E."/>
            <person name="Kautsar S.A."/>
            <person name="Yang D."/>
            <person name="Bader C.D."/>
            <person name="Teijaro C.N."/>
            <person name="Fluegel L."/>
            <person name="Davis C.M."/>
            <person name="Simpson J.R."/>
            <person name="Lauterbach L."/>
            <person name="Steele A.D."/>
            <person name="Gui C."/>
            <person name="Meng S."/>
            <person name="Li G."/>
            <person name="Viehrig K."/>
            <person name="Ye F."/>
            <person name="Su P."/>
            <person name="Kiefer A.F."/>
            <person name="Nichols A."/>
            <person name="Cepeda A.J."/>
            <person name="Yan W."/>
            <person name="Fan B."/>
            <person name="Jiang Y."/>
            <person name="Adhikari A."/>
            <person name="Zheng C.-J."/>
            <person name="Schuster L."/>
            <person name="Cowan T.M."/>
            <person name="Smanski M.J."/>
            <person name="Chevrette M.G."/>
            <person name="De Carvalho L.P.S."/>
            <person name="Shen B."/>
        </authorList>
    </citation>
    <scope>NUCLEOTIDE SEQUENCE [LARGE SCALE GENOMIC DNA]</scope>
    <source>
        <strain evidence="10 11">NPDC020863</strain>
    </source>
</reference>
<dbReference type="InterPro" id="IPR016032">
    <property type="entry name" value="Sig_transdc_resp-reg_C-effctor"/>
</dbReference>
<keyword evidence="2" id="KW-0902">Two-component regulatory system</keyword>
<comment type="similarity">
    <text evidence="1">Belongs to the AfsR/DnrI/RedD regulatory family.</text>
</comment>